<dbReference type="GO" id="GO:0005886">
    <property type="term" value="C:plasma membrane"/>
    <property type="evidence" value="ECO:0007669"/>
    <property type="project" value="TreeGrafter"/>
</dbReference>
<accession>A0A0A2WKU5</accession>
<dbReference type="PATRIC" id="fig|1300345.3.peg.8"/>
<name>A0A0A2WKU5_9GAMM</name>
<dbReference type="RefSeq" id="WP_052115982.1">
    <property type="nucleotide sequence ID" value="NZ_JRKJ01000001.1"/>
</dbReference>
<evidence type="ECO:0000313" key="5">
    <source>
        <dbReference type="Proteomes" id="UP000030518"/>
    </source>
</evidence>
<dbReference type="STRING" id="1300345.LF41_8"/>
<dbReference type="GO" id="GO:0071770">
    <property type="term" value="P:DIM/DIP cell wall layer assembly"/>
    <property type="evidence" value="ECO:0007669"/>
    <property type="project" value="TreeGrafter"/>
</dbReference>
<evidence type="ECO:0000256" key="1">
    <source>
        <dbReference type="ARBA" id="ARBA00022603"/>
    </source>
</evidence>
<dbReference type="Pfam" id="PF13578">
    <property type="entry name" value="Methyltransf_24"/>
    <property type="match status" value="1"/>
</dbReference>
<dbReference type="InterPro" id="IPR029063">
    <property type="entry name" value="SAM-dependent_MTases_sf"/>
</dbReference>
<dbReference type="Proteomes" id="UP000030518">
    <property type="component" value="Unassembled WGS sequence"/>
</dbReference>
<comment type="caution">
    <text evidence="4">The sequence shown here is derived from an EMBL/GenBank/DDBJ whole genome shotgun (WGS) entry which is preliminary data.</text>
</comment>
<dbReference type="GO" id="GO:0008168">
    <property type="term" value="F:methyltransferase activity"/>
    <property type="evidence" value="ECO:0007669"/>
    <property type="project" value="UniProtKB-KW"/>
</dbReference>
<dbReference type="PANTHER" id="PTHR40048">
    <property type="entry name" value="RHAMNOSYL O-METHYLTRANSFERASE"/>
    <property type="match status" value="1"/>
</dbReference>
<organism evidence="4 5">
    <name type="scientific">Lysobacter dokdonensis DS-58</name>
    <dbReference type="NCBI Taxonomy" id="1300345"/>
    <lineage>
        <taxon>Bacteria</taxon>
        <taxon>Pseudomonadati</taxon>
        <taxon>Pseudomonadota</taxon>
        <taxon>Gammaproteobacteria</taxon>
        <taxon>Lysobacterales</taxon>
        <taxon>Lysobacteraceae</taxon>
        <taxon>Noviluteimonas</taxon>
    </lineage>
</organism>
<dbReference type="SUPFAM" id="SSF57997">
    <property type="entry name" value="Tropomyosin"/>
    <property type="match status" value="1"/>
</dbReference>
<feature type="coiled-coil region" evidence="3">
    <location>
        <begin position="283"/>
        <end position="331"/>
    </location>
</feature>
<reference evidence="4 5" key="1">
    <citation type="submission" date="2014-09" db="EMBL/GenBank/DDBJ databases">
        <title>Genome sequences of Lysobacter dokdonensis DS-58.</title>
        <authorList>
            <person name="Kim J.F."/>
            <person name="Kwak M.-J."/>
        </authorList>
    </citation>
    <scope>NUCLEOTIDE SEQUENCE [LARGE SCALE GENOMIC DNA]</scope>
    <source>
        <strain evidence="4 5">DS-58</strain>
    </source>
</reference>
<sequence length="433" mass="48314">MNTVTAIAHAHFRPNASLLSRPDHLPPSAWTGHIPFAMWLVEALRPRMLVELGTHHGASYLAFCQAMRENGVEGRCLAVDTWAGDEHAGAYGDEVLDTLRRYHDPRYASFSELLRTTFDEAADAVADASVDVLHIDGLHTYEAVRHDFETWRGKLSDRAVVLFHDTQVRERGFGVWKFWDEVRARFPSFEFAHSHGLGVLLVGAQAPEAVRAITRMDADERAQVQALFERLGEGLCDRARAEEAERAAAGHHDGVVAYRTHAQALEGRVDELQGELAGLRPHAHALEQQVESLRHAVAGLRDDVASRQHGLDEYRTHAQALEVHVAALQAQVNEVHAHLAHARETLQAQAAERERTAQAHAHAVAEMAQQHAATTQALANDHARAMEDMAHRLYESHRQTVALNAELQQMRQSRSWRATAWLRRLSSLARGKA</sequence>
<evidence type="ECO:0000313" key="4">
    <source>
        <dbReference type="EMBL" id="KGQ20801.1"/>
    </source>
</evidence>
<dbReference type="Gene3D" id="1.10.287.1490">
    <property type="match status" value="1"/>
</dbReference>
<dbReference type="SUPFAM" id="SSF53335">
    <property type="entry name" value="S-adenosyl-L-methionine-dependent methyltransferases"/>
    <property type="match status" value="1"/>
</dbReference>
<dbReference type="PANTHER" id="PTHR40048:SF1">
    <property type="entry name" value="RHAMNOSYL O-METHYLTRANSFERASE"/>
    <property type="match status" value="1"/>
</dbReference>
<dbReference type="eggNOG" id="COG4122">
    <property type="taxonomic scope" value="Bacteria"/>
</dbReference>
<evidence type="ECO:0000256" key="3">
    <source>
        <dbReference type="SAM" id="Coils"/>
    </source>
</evidence>
<dbReference type="Gene3D" id="3.40.50.150">
    <property type="entry name" value="Vaccinia Virus protein VP39"/>
    <property type="match status" value="1"/>
</dbReference>
<gene>
    <name evidence="4" type="ORF">LF41_8</name>
</gene>
<keyword evidence="5" id="KW-1185">Reference proteome</keyword>
<dbReference type="AlphaFoldDB" id="A0A0A2WKU5"/>
<evidence type="ECO:0000256" key="2">
    <source>
        <dbReference type="ARBA" id="ARBA00022679"/>
    </source>
</evidence>
<protein>
    <submittedName>
        <fullName evidence="4">Glycosyl transferase</fullName>
    </submittedName>
</protein>
<proteinExistence type="predicted"/>
<dbReference type="GO" id="GO:0032259">
    <property type="term" value="P:methylation"/>
    <property type="evidence" value="ECO:0007669"/>
    <property type="project" value="UniProtKB-KW"/>
</dbReference>
<keyword evidence="3" id="KW-0175">Coiled coil</keyword>
<dbReference type="EMBL" id="JRKJ01000001">
    <property type="protein sequence ID" value="KGQ20801.1"/>
    <property type="molecule type" value="Genomic_DNA"/>
</dbReference>
<keyword evidence="1" id="KW-0489">Methyltransferase</keyword>
<keyword evidence="2 4" id="KW-0808">Transferase</keyword>